<comment type="caution">
    <text evidence="1">The sequence shown here is derived from an EMBL/GenBank/DDBJ whole genome shotgun (WGS) entry which is preliminary data.</text>
</comment>
<dbReference type="RefSeq" id="WP_123401962.1">
    <property type="nucleotide sequence ID" value="NZ_RJVI01000003.1"/>
</dbReference>
<reference evidence="1 2" key="1">
    <citation type="submission" date="2018-11" db="EMBL/GenBank/DDBJ databases">
        <title>Genomic Encyclopedia of Type Strains, Phase IV (KMG-IV): sequencing the most valuable type-strain genomes for metagenomic binning, comparative biology and taxonomic classification.</title>
        <authorList>
            <person name="Goeker M."/>
        </authorList>
    </citation>
    <scope>NUCLEOTIDE SEQUENCE [LARGE SCALE GENOMIC DNA]</scope>
    <source>
        <strain evidence="1 2">DSM 100275</strain>
    </source>
</reference>
<evidence type="ECO:0000313" key="2">
    <source>
        <dbReference type="Proteomes" id="UP000276634"/>
    </source>
</evidence>
<accession>A0A3N1XSC6</accession>
<protein>
    <submittedName>
        <fullName evidence="1">Uncharacterized protein</fullName>
    </submittedName>
</protein>
<dbReference type="EMBL" id="RJVI01000003">
    <property type="protein sequence ID" value="ROR29549.1"/>
    <property type="molecule type" value="Genomic_DNA"/>
</dbReference>
<sequence>MRAGGRTRRELRPEDALRLEALARLARAVRIDEARGEVRGLVGRSERGLRLVGGTGYFYLEAVRDLLARVAVGEAALRRGPLRRPEVVAGLGRERLAALPRLGDPELVAMMPLNPALDEGTAEAAWWAAPSPELGALLLGHPAVAGSALAAAVAAAVLEHLPFTPEAEARLRMARGLLAGGVPAEAIRSALARRAPRDPALAAALLEREAAEGGPVGPPFLRRCDELLAAPRDRAVVEAVLALLAQRLPAGARASAAHARARLADAGADGTLLERRMGPVLAPLRRALAELGGWPAPAAREAAAHRRGGRGRVP</sequence>
<organism evidence="1 2">
    <name type="scientific">Inmirania thermothiophila</name>
    <dbReference type="NCBI Taxonomy" id="1750597"/>
    <lineage>
        <taxon>Bacteria</taxon>
        <taxon>Pseudomonadati</taxon>
        <taxon>Pseudomonadota</taxon>
        <taxon>Gammaproteobacteria</taxon>
        <taxon>Chromatiales</taxon>
        <taxon>Ectothiorhodospiraceae</taxon>
        <taxon>Inmirania</taxon>
    </lineage>
</organism>
<dbReference type="AlphaFoldDB" id="A0A3N1XSC6"/>
<gene>
    <name evidence="1" type="ORF">EDC57_2219</name>
</gene>
<name>A0A3N1XSC6_9GAMM</name>
<evidence type="ECO:0000313" key="1">
    <source>
        <dbReference type="EMBL" id="ROR29549.1"/>
    </source>
</evidence>
<proteinExistence type="predicted"/>
<dbReference type="Proteomes" id="UP000276634">
    <property type="component" value="Unassembled WGS sequence"/>
</dbReference>
<keyword evidence="2" id="KW-1185">Reference proteome</keyword>